<comment type="similarity">
    <text evidence="4">Belongs to the LeuD family. LeuD type 1 subfamily.</text>
</comment>
<evidence type="ECO:0000256" key="4">
    <source>
        <dbReference type="ARBA" id="ARBA00009845"/>
    </source>
</evidence>
<keyword evidence="7" id="KW-0432">Leucine biosynthesis</keyword>
<evidence type="ECO:0000256" key="1">
    <source>
        <dbReference type="ARBA" id="ARBA00000491"/>
    </source>
</evidence>
<dbReference type="Proteomes" id="UP000321827">
    <property type="component" value="Unassembled WGS sequence"/>
</dbReference>
<dbReference type="AlphaFoldDB" id="A0A511RIY4"/>
<dbReference type="GO" id="GO:0009316">
    <property type="term" value="C:3-isopropylmalate dehydratase complex"/>
    <property type="evidence" value="ECO:0007669"/>
    <property type="project" value="InterPro"/>
</dbReference>
<dbReference type="InterPro" id="IPR050075">
    <property type="entry name" value="LeuD"/>
</dbReference>
<dbReference type="PANTHER" id="PTHR43345:SF5">
    <property type="entry name" value="3-ISOPROPYLMALATE DEHYDRATASE SMALL SUBUNIT"/>
    <property type="match status" value="1"/>
</dbReference>
<evidence type="ECO:0000313" key="12">
    <source>
        <dbReference type="EMBL" id="GEM89603.1"/>
    </source>
</evidence>
<comment type="pathway">
    <text evidence="3">Amino-acid biosynthesis; L-leucine biosynthesis; L-leucine from 3-methyl-2-oxobutanoate: step 2/4.</text>
</comment>
<evidence type="ECO:0000256" key="6">
    <source>
        <dbReference type="ARBA" id="ARBA00011998"/>
    </source>
</evidence>
<feature type="domain" description="Aconitase A/isopropylmalate dehydratase small subunit swivel" evidence="11">
    <location>
        <begin position="1"/>
        <end position="121"/>
    </location>
</feature>
<keyword evidence="10" id="KW-0100">Branched-chain amino acid biosynthesis</keyword>
<keyword evidence="9" id="KW-0456">Lyase</keyword>
<organism evidence="12 13">
    <name type="scientific">Oceanithermus desulfurans NBRC 100063</name>
    <dbReference type="NCBI Taxonomy" id="1227550"/>
    <lineage>
        <taxon>Bacteria</taxon>
        <taxon>Thermotogati</taxon>
        <taxon>Deinococcota</taxon>
        <taxon>Deinococci</taxon>
        <taxon>Thermales</taxon>
        <taxon>Thermaceae</taxon>
        <taxon>Oceanithermus</taxon>
    </lineage>
</organism>
<dbReference type="NCBIfam" id="TIGR00171">
    <property type="entry name" value="leuD"/>
    <property type="match status" value="1"/>
</dbReference>
<dbReference type="NCBIfam" id="NF002458">
    <property type="entry name" value="PRK01641.1"/>
    <property type="match status" value="1"/>
</dbReference>
<evidence type="ECO:0000256" key="9">
    <source>
        <dbReference type="ARBA" id="ARBA00023239"/>
    </source>
</evidence>
<dbReference type="InterPro" id="IPR015928">
    <property type="entry name" value="Aconitase/3IPM_dehydase_swvl"/>
</dbReference>
<keyword evidence="8" id="KW-0028">Amino-acid biosynthesis</keyword>
<accession>A0A511RIY4</accession>
<dbReference type="PANTHER" id="PTHR43345">
    <property type="entry name" value="3-ISOPROPYLMALATE DEHYDRATASE SMALL SUBUNIT 2-RELATED-RELATED"/>
    <property type="match status" value="1"/>
</dbReference>
<comment type="caution">
    <text evidence="12">The sequence shown here is derived from an EMBL/GenBank/DDBJ whole genome shotgun (WGS) entry which is preliminary data.</text>
</comment>
<dbReference type="OrthoDB" id="9777465at2"/>
<dbReference type="InterPro" id="IPR004431">
    <property type="entry name" value="3-IsopropMal_deHydase_ssu"/>
</dbReference>
<dbReference type="Gene3D" id="3.20.19.10">
    <property type="entry name" value="Aconitase, domain 4"/>
    <property type="match status" value="1"/>
</dbReference>
<gene>
    <name evidence="12" type="primary">leuD</name>
    <name evidence="12" type="ORF">ODE01S_10370</name>
</gene>
<evidence type="ECO:0000256" key="3">
    <source>
        <dbReference type="ARBA" id="ARBA00004729"/>
    </source>
</evidence>
<dbReference type="EMBL" id="BJXN01000006">
    <property type="protein sequence ID" value="GEM89603.1"/>
    <property type="molecule type" value="Genomic_DNA"/>
</dbReference>
<dbReference type="InterPro" id="IPR000573">
    <property type="entry name" value="AconitaseA/IPMdHydase_ssu_swvl"/>
</dbReference>
<dbReference type="CDD" id="cd01577">
    <property type="entry name" value="IPMI_Swivel"/>
    <property type="match status" value="1"/>
</dbReference>
<proteinExistence type="inferred from homology"/>
<sequence>MEAIKQVRGRAVAVPGDEIDTDRIIPARYLKAITFDGLGEALFYDERYDEAGNPKDHPLNRPERQGARIMVVGAGFGSGSSREHAPQAIKRAGFAAIVGESFAEIFFGNATQIGLVCVTLDPEDLGVLTEWVEAHPEGEVEVDLEAREVRFGGRVAPLAIREAAREALVSGRWDPLAELLEAMDEVRKLDATRPGPGKRGGYRGRA</sequence>
<dbReference type="GO" id="GO:0009098">
    <property type="term" value="P:L-leucine biosynthetic process"/>
    <property type="evidence" value="ECO:0007669"/>
    <property type="project" value="UniProtKB-UniPathway"/>
</dbReference>
<evidence type="ECO:0000256" key="5">
    <source>
        <dbReference type="ARBA" id="ARBA00011271"/>
    </source>
</evidence>
<evidence type="ECO:0000256" key="8">
    <source>
        <dbReference type="ARBA" id="ARBA00022605"/>
    </source>
</evidence>
<protein>
    <recommendedName>
        <fullName evidence="6">3-isopropylmalate dehydratase</fullName>
        <ecNumber evidence="6">4.2.1.33</ecNumber>
    </recommendedName>
</protein>
<comment type="function">
    <text evidence="2">Catalyzes the isomerization between 2-isopropylmalate and 3-isopropylmalate, via the formation of 2-isopropylmaleate.</text>
</comment>
<dbReference type="Pfam" id="PF00694">
    <property type="entry name" value="Aconitase_C"/>
    <property type="match status" value="1"/>
</dbReference>
<evidence type="ECO:0000313" key="13">
    <source>
        <dbReference type="Proteomes" id="UP000321827"/>
    </source>
</evidence>
<evidence type="ECO:0000256" key="7">
    <source>
        <dbReference type="ARBA" id="ARBA00022430"/>
    </source>
</evidence>
<evidence type="ECO:0000259" key="11">
    <source>
        <dbReference type="Pfam" id="PF00694"/>
    </source>
</evidence>
<comment type="catalytic activity">
    <reaction evidence="1">
        <text>(2R,3S)-3-isopropylmalate = (2S)-2-isopropylmalate</text>
        <dbReference type="Rhea" id="RHEA:32287"/>
        <dbReference type="ChEBI" id="CHEBI:1178"/>
        <dbReference type="ChEBI" id="CHEBI:35121"/>
        <dbReference type="EC" id="4.2.1.33"/>
    </reaction>
</comment>
<dbReference type="InterPro" id="IPR033940">
    <property type="entry name" value="IPMI_Swivel"/>
</dbReference>
<evidence type="ECO:0000256" key="2">
    <source>
        <dbReference type="ARBA" id="ARBA00002695"/>
    </source>
</evidence>
<dbReference type="GO" id="GO:0003861">
    <property type="term" value="F:3-isopropylmalate dehydratase activity"/>
    <property type="evidence" value="ECO:0007669"/>
    <property type="project" value="UniProtKB-EC"/>
</dbReference>
<reference evidence="12 13" key="1">
    <citation type="submission" date="2019-07" db="EMBL/GenBank/DDBJ databases">
        <title>Whole genome shotgun sequence of Oceanithermus desulfurans NBRC 100063.</title>
        <authorList>
            <person name="Hosoyama A."/>
            <person name="Uohara A."/>
            <person name="Ohji S."/>
            <person name="Ichikawa N."/>
        </authorList>
    </citation>
    <scope>NUCLEOTIDE SEQUENCE [LARGE SCALE GENOMIC DNA]</scope>
    <source>
        <strain evidence="12 13">NBRC 100063</strain>
    </source>
</reference>
<comment type="subunit">
    <text evidence="5">Heterodimer of LeuC and LeuD.</text>
</comment>
<dbReference type="UniPathway" id="UPA00048">
    <property type="reaction ID" value="UER00071"/>
</dbReference>
<dbReference type="EC" id="4.2.1.33" evidence="6"/>
<name>A0A511RIY4_9DEIN</name>
<dbReference type="SUPFAM" id="SSF52016">
    <property type="entry name" value="LeuD/IlvD-like"/>
    <property type="match status" value="1"/>
</dbReference>
<evidence type="ECO:0000256" key="10">
    <source>
        <dbReference type="ARBA" id="ARBA00023304"/>
    </source>
</evidence>